<gene>
    <name evidence="1" type="ORF">PoB_006968500</name>
</gene>
<protein>
    <submittedName>
        <fullName evidence="1">Uncharacterized protein</fullName>
    </submittedName>
</protein>
<sequence>MQVNPSLDNGMEQILTPVWDHGCVLFRQDKAGLILFEDGRSALAAITCFNVISYIFTDRWPPHSRSYLLLRLIKTKVTSKSIGIYTVTKAYMAA</sequence>
<organism evidence="1 2">
    <name type="scientific">Plakobranchus ocellatus</name>
    <dbReference type="NCBI Taxonomy" id="259542"/>
    <lineage>
        <taxon>Eukaryota</taxon>
        <taxon>Metazoa</taxon>
        <taxon>Spiralia</taxon>
        <taxon>Lophotrochozoa</taxon>
        <taxon>Mollusca</taxon>
        <taxon>Gastropoda</taxon>
        <taxon>Heterobranchia</taxon>
        <taxon>Euthyneura</taxon>
        <taxon>Panpulmonata</taxon>
        <taxon>Sacoglossa</taxon>
        <taxon>Placobranchoidea</taxon>
        <taxon>Plakobranchidae</taxon>
        <taxon>Plakobranchus</taxon>
    </lineage>
</organism>
<dbReference type="Proteomes" id="UP000735302">
    <property type="component" value="Unassembled WGS sequence"/>
</dbReference>
<dbReference type="EMBL" id="BLXT01007857">
    <property type="protein sequence ID" value="GFO43180.1"/>
    <property type="molecule type" value="Genomic_DNA"/>
</dbReference>
<proteinExistence type="predicted"/>
<dbReference type="AlphaFoldDB" id="A0AAV4DGD2"/>
<evidence type="ECO:0000313" key="1">
    <source>
        <dbReference type="EMBL" id="GFO43180.1"/>
    </source>
</evidence>
<keyword evidence="2" id="KW-1185">Reference proteome</keyword>
<evidence type="ECO:0000313" key="2">
    <source>
        <dbReference type="Proteomes" id="UP000735302"/>
    </source>
</evidence>
<reference evidence="1 2" key="1">
    <citation type="journal article" date="2021" name="Elife">
        <title>Chloroplast acquisition without the gene transfer in kleptoplastic sea slugs, Plakobranchus ocellatus.</title>
        <authorList>
            <person name="Maeda T."/>
            <person name="Takahashi S."/>
            <person name="Yoshida T."/>
            <person name="Shimamura S."/>
            <person name="Takaki Y."/>
            <person name="Nagai Y."/>
            <person name="Toyoda A."/>
            <person name="Suzuki Y."/>
            <person name="Arimoto A."/>
            <person name="Ishii H."/>
            <person name="Satoh N."/>
            <person name="Nishiyama T."/>
            <person name="Hasebe M."/>
            <person name="Maruyama T."/>
            <person name="Minagawa J."/>
            <person name="Obokata J."/>
            <person name="Shigenobu S."/>
        </authorList>
    </citation>
    <scope>NUCLEOTIDE SEQUENCE [LARGE SCALE GENOMIC DNA]</scope>
</reference>
<comment type="caution">
    <text evidence="1">The sequence shown here is derived from an EMBL/GenBank/DDBJ whole genome shotgun (WGS) entry which is preliminary data.</text>
</comment>
<name>A0AAV4DGD2_9GAST</name>
<accession>A0AAV4DGD2</accession>